<comment type="caution">
    <text evidence="1">The sequence shown here is derived from an EMBL/GenBank/DDBJ whole genome shotgun (WGS) entry which is preliminary data.</text>
</comment>
<dbReference type="Proteomes" id="UP001516023">
    <property type="component" value="Unassembled WGS sequence"/>
</dbReference>
<name>A0ABD3QEC2_9STRA</name>
<sequence length="103" mass="11565">MPLPQGELGNNDTITLTALRQTLPSIEAQWESARKMVNKLPPHILRLDIGEEITSFYSDKNRETFFSQLKRAPLHKPTSLLSSLHSPLRRLGKGKLGSVTCNK</sequence>
<evidence type="ECO:0000313" key="2">
    <source>
        <dbReference type="Proteomes" id="UP001516023"/>
    </source>
</evidence>
<organism evidence="1 2">
    <name type="scientific">Cyclotella cryptica</name>
    <dbReference type="NCBI Taxonomy" id="29204"/>
    <lineage>
        <taxon>Eukaryota</taxon>
        <taxon>Sar</taxon>
        <taxon>Stramenopiles</taxon>
        <taxon>Ochrophyta</taxon>
        <taxon>Bacillariophyta</taxon>
        <taxon>Coscinodiscophyceae</taxon>
        <taxon>Thalassiosirophycidae</taxon>
        <taxon>Stephanodiscales</taxon>
        <taxon>Stephanodiscaceae</taxon>
        <taxon>Cyclotella</taxon>
    </lineage>
</organism>
<evidence type="ECO:0000313" key="1">
    <source>
        <dbReference type="EMBL" id="KAL3796455.1"/>
    </source>
</evidence>
<gene>
    <name evidence="1" type="ORF">HJC23_004252</name>
</gene>
<accession>A0ABD3QEC2</accession>
<keyword evidence="2" id="KW-1185">Reference proteome</keyword>
<dbReference type="AlphaFoldDB" id="A0ABD3QEC2"/>
<protein>
    <submittedName>
        <fullName evidence="1">Uncharacterized protein</fullName>
    </submittedName>
</protein>
<reference evidence="1 2" key="1">
    <citation type="journal article" date="2020" name="G3 (Bethesda)">
        <title>Improved Reference Genome for Cyclotella cryptica CCMP332, a Model for Cell Wall Morphogenesis, Salinity Adaptation, and Lipid Production in Diatoms (Bacillariophyta).</title>
        <authorList>
            <person name="Roberts W.R."/>
            <person name="Downey K.M."/>
            <person name="Ruck E.C."/>
            <person name="Traller J.C."/>
            <person name="Alverson A.J."/>
        </authorList>
    </citation>
    <scope>NUCLEOTIDE SEQUENCE [LARGE SCALE GENOMIC DNA]</scope>
    <source>
        <strain evidence="1 2">CCMP332</strain>
    </source>
</reference>
<proteinExistence type="predicted"/>
<dbReference type="EMBL" id="JABMIG020000063">
    <property type="protein sequence ID" value="KAL3796455.1"/>
    <property type="molecule type" value="Genomic_DNA"/>
</dbReference>